<protein>
    <submittedName>
        <fullName evidence="1">Uncharacterized protein</fullName>
    </submittedName>
</protein>
<sequence length="104" mass="11860">MAILLKVHVQNQLHETMRTIEEPPGEPFLKFCRAATAIGVRYVDFIWPYSDAMLNFFQLAAWLEDFPRVLDSDVFSPEESASARRVLEAAKEAHALDGYLFIEG</sequence>
<accession>A0ABU9X3L9</accession>
<comment type="caution">
    <text evidence="1">The sequence shown here is derived from an EMBL/GenBank/DDBJ whole genome shotgun (WGS) entry which is preliminary data.</text>
</comment>
<dbReference type="EMBL" id="JBDFRB010000028">
    <property type="protein sequence ID" value="MEN2746058.1"/>
    <property type="molecule type" value="Genomic_DNA"/>
</dbReference>
<reference evidence="1 2" key="1">
    <citation type="submission" date="2024-05" db="EMBL/GenBank/DDBJ databases">
        <title>Sinomonas sp. nov., isolated from a waste landfill.</title>
        <authorList>
            <person name="Zhao Y."/>
        </authorList>
    </citation>
    <scope>NUCLEOTIDE SEQUENCE [LARGE SCALE GENOMIC DNA]</scope>
    <source>
        <strain evidence="1 2">CCTCC AB2014300</strain>
    </source>
</reference>
<evidence type="ECO:0000313" key="1">
    <source>
        <dbReference type="EMBL" id="MEN2746058.1"/>
    </source>
</evidence>
<keyword evidence="2" id="KW-1185">Reference proteome</keyword>
<dbReference type="RefSeq" id="WP_345886654.1">
    <property type="nucleotide sequence ID" value="NZ_JBDFRB010000028.1"/>
</dbReference>
<proteinExistence type="predicted"/>
<name>A0ABU9X3L9_9MICC</name>
<dbReference type="Proteomes" id="UP001422074">
    <property type="component" value="Unassembled WGS sequence"/>
</dbReference>
<organism evidence="1 2">
    <name type="scientific">Sinomonas halotolerans</name>
    <dbReference type="NCBI Taxonomy" id="1644133"/>
    <lineage>
        <taxon>Bacteria</taxon>
        <taxon>Bacillati</taxon>
        <taxon>Actinomycetota</taxon>
        <taxon>Actinomycetes</taxon>
        <taxon>Micrococcales</taxon>
        <taxon>Micrococcaceae</taxon>
        <taxon>Sinomonas</taxon>
    </lineage>
</organism>
<evidence type="ECO:0000313" key="2">
    <source>
        <dbReference type="Proteomes" id="UP001422074"/>
    </source>
</evidence>
<gene>
    <name evidence="1" type="ORF">ABCQ75_16175</name>
</gene>